<evidence type="ECO:0000313" key="2">
    <source>
        <dbReference type="Proteomes" id="UP000526033"/>
    </source>
</evidence>
<dbReference type="AlphaFoldDB" id="A0A7X9DKI6"/>
<dbReference type="EMBL" id="JAAZNL010000027">
    <property type="protein sequence ID" value="NMB70096.1"/>
    <property type="molecule type" value="Genomic_DNA"/>
</dbReference>
<organism evidence="1 2">
    <name type="scientific">candidate division WWE3 bacterium</name>
    <dbReference type="NCBI Taxonomy" id="2053526"/>
    <lineage>
        <taxon>Bacteria</taxon>
        <taxon>Katanobacteria</taxon>
    </lineage>
</organism>
<name>A0A7X9DKI6_UNCKA</name>
<gene>
    <name evidence="1" type="ORF">GYA27_02745</name>
</gene>
<reference evidence="1 2" key="1">
    <citation type="journal article" date="2020" name="Biotechnol. Biofuels">
        <title>New insights from the biogas microbiome by comprehensive genome-resolved metagenomics of nearly 1600 species originating from multiple anaerobic digesters.</title>
        <authorList>
            <person name="Campanaro S."/>
            <person name="Treu L."/>
            <person name="Rodriguez-R L.M."/>
            <person name="Kovalovszki A."/>
            <person name="Ziels R.M."/>
            <person name="Maus I."/>
            <person name="Zhu X."/>
            <person name="Kougias P.G."/>
            <person name="Basile A."/>
            <person name="Luo G."/>
            <person name="Schluter A."/>
            <person name="Konstantinidis K.T."/>
            <person name="Angelidaki I."/>
        </authorList>
    </citation>
    <scope>NUCLEOTIDE SEQUENCE [LARGE SCALE GENOMIC DNA]</scope>
    <source>
        <strain evidence="1">AS27yjCOA_165</strain>
    </source>
</reference>
<sequence>MICIQFYNLKTKEKIEVPDDQIEIVTMENGRKAAKAEVNGTKLFKFLSKADSDKLAK</sequence>
<dbReference type="Proteomes" id="UP000526033">
    <property type="component" value="Unassembled WGS sequence"/>
</dbReference>
<accession>A0A7X9DKI6</accession>
<proteinExistence type="predicted"/>
<protein>
    <submittedName>
        <fullName evidence="1">Uncharacterized protein</fullName>
    </submittedName>
</protein>
<comment type="caution">
    <text evidence="1">The sequence shown here is derived from an EMBL/GenBank/DDBJ whole genome shotgun (WGS) entry which is preliminary data.</text>
</comment>
<evidence type="ECO:0000313" key="1">
    <source>
        <dbReference type="EMBL" id="NMB70096.1"/>
    </source>
</evidence>